<evidence type="ECO:0000256" key="3">
    <source>
        <dbReference type="ARBA" id="ARBA00023002"/>
    </source>
</evidence>
<reference evidence="5 6" key="1">
    <citation type="submission" date="2023-07" db="EMBL/GenBank/DDBJ databases">
        <title>Genomic Encyclopedia of Type Strains, Phase IV (KMG-IV): sequencing the most valuable type-strain genomes for metagenomic binning, comparative biology and taxonomic classification.</title>
        <authorList>
            <person name="Goeker M."/>
        </authorList>
    </citation>
    <scope>NUCLEOTIDE SEQUENCE [LARGE SCALE GENOMIC DNA]</scope>
    <source>
        <strain evidence="5 6">DSM 46876</strain>
    </source>
</reference>
<dbReference type="EMBL" id="JAUSUV010000009">
    <property type="protein sequence ID" value="MDQ0418083.1"/>
    <property type="molecule type" value="Genomic_DNA"/>
</dbReference>
<evidence type="ECO:0000256" key="2">
    <source>
        <dbReference type="ARBA" id="ARBA00022857"/>
    </source>
</evidence>
<comment type="similarity">
    <text evidence="1 4">Belongs to the short-chain dehydrogenases/reductases (SDR) family.</text>
</comment>
<dbReference type="PANTHER" id="PTHR43391:SF14">
    <property type="entry name" value="DEHYDROGENASE_REDUCTASE SDR FAMILY PROTEIN 7-LIKE"/>
    <property type="match status" value="1"/>
</dbReference>
<dbReference type="CDD" id="cd05233">
    <property type="entry name" value="SDR_c"/>
    <property type="match status" value="1"/>
</dbReference>
<organism evidence="5 6">
    <name type="scientific">Croceifilum oryzae</name>
    <dbReference type="NCBI Taxonomy" id="1553429"/>
    <lineage>
        <taxon>Bacteria</taxon>
        <taxon>Bacillati</taxon>
        <taxon>Bacillota</taxon>
        <taxon>Bacilli</taxon>
        <taxon>Bacillales</taxon>
        <taxon>Thermoactinomycetaceae</taxon>
        <taxon>Croceifilum</taxon>
    </lineage>
</organism>
<evidence type="ECO:0000313" key="5">
    <source>
        <dbReference type="EMBL" id="MDQ0418083.1"/>
    </source>
</evidence>
<evidence type="ECO:0000313" key="6">
    <source>
        <dbReference type="Proteomes" id="UP001238450"/>
    </source>
</evidence>
<dbReference type="Proteomes" id="UP001238450">
    <property type="component" value="Unassembled WGS sequence"/>
</dbReference>
<dbReference type="InterPro" id="IPR002347">
    <property type="entry name" value="SDR_fam"/>
</dbReference>
<proteinExistence type="inferred from homology"/>
<keyword evidence="6" id="KW-1185">Reference proteome</keyword>
<sequence length="236" mass="25630">MTNHSPIKAALVTGASKGLGKEIVRRFASAGIYVLATARSARKLEELQAEFPDHVISFPGDIADSSHVKRLVEQAIHSFGRLDFVINNAGLAHFAPVEDLTENQWDEMMSVNLKAAFLTCKYAIPHLKKTQGHIVNISSVAGTEAFARGAGYCASKFGMMALSDALTQELKPHYVKVSTLCPGSIQTEFSANPKSYSLHASDVAESVYQIITAPANMIIGRVIMRPVVPVDFQNKK</sequence>
<protein>
    <submittedName>
        <fullName evidence="5">NADP-dependent 3-hydroxy acid dehydrogenase YdfG</fullName>
    </submittedName>
</protein>
<dbReference type="Gene3D" id="3.40.50.720">
    <property type="entry name" value="NAD(P)-binding Rossmann-like Domain"/>
    <property type="match status" value="1"/>
</dbReference>
<dbReference type="PRINTS" id="PR00081">
    <property type="entry name" value="GDHRDH"/>
</dbReference>
<dbReference type="RefSeq" id="WP_307253537.1">
    <property type="nucleotide sequence ID" value="NZ_JAUSUV010000009.1"/>
</dbReference>
<comment type="caution">
    <text evidence="5">The sequence shown here is derived from an EMBL/GenBank/DDBJ whole genome shotgun (WGS) entry which is preliminary data.</text>
</comment>
<keyword evidence="2" id="KW-0521">NADP</keyword>
<dbReference type="AlphaFoldDB" id="A0AAJ1TFU4"/>
<dbReference type="FunFam" id="3.40.50.720:FF:000084">
    <property type="entry name" value="Short-chain dehydrogenase reductase"/>
    <property type="match status" value="1"/>
</dbReference>
<accession>A0AAJ1TFU4</accession>
<evidence type="ECO:0000256" key="1">
    <source>
        <dbReference type="ARBA" id="ARBA00006484"/>
    </source>
</evidence>
<dbReference type="SUPFAM" id="SSF51735">
    <property type="entry name" value="NAD(P)-binding Rossmann-fold domains"/>
    <property type="match status" value="1"/>
</dbReference>
<gene>
    <name evidence="5" type="ORF">J2Z48_002272</name>
</gene>
<name>A0AAJ1TFU4_9BACL</name>
<dbReference type="PRINTS" id="PR00080">
    <property type="entry name" value="SDRFAMILY"/>
</dbReference>
<dbReference type="PANTHER" id="PTHR43391">
    <property type="entry name" value="RETINOL DEHYDROGENASE-RELATED"/>
    <property type="match status" value="1"/>
</dbReference>
<dbReference type="GO" id="GO:0008206">
    <property type="term" value="P:bile acid metabolic process"/>
    <property type="evidence" value="ECO:0007669"/>
    <property type="project" value="UniProtKB-ARBA"/>
</dbReference>
<keyword evidence="3" id="KW-0560">Oxidoreductase</keyword>
<dbReference type="InterPro" id="IPR036291">
    <property type="entry name" value="NAD(P)-bd_dom_sf"/>
</dbReference>
<dbReference type="Pfam" id="PF00106">
    <property type="entry name" value="adh_short"/>
    <property type="match status" value="1"/>
</dbReference>
<dbReference type="GO" id="GO:0016491">
    <property type="term" value="F:oxidoreductase activity"/>
    <property type="evidence" value="ECO:0007669"/>
    <property type="project" value="UniProtKB-KW"/>
</dbReference>
<evidence type="ECO:0000256" key="4">
    <source>
        <dbReference type="RuleBase" id="RU000363"/>
    </source>
</evidence>